<organism evidence="13 14">
    <name type="scientific">Heterocephalus glaber</name>
    <name type="common">Naked mole rat</name>
    <dbReference type="NCBI Taxonomy" id="10181"/>
    <lineage>
        <taxon>Eukaryota</taxon>
        <taxon>Metazoa</taxon>
        <taxon>Chordata</taxon>
        <taxon>Craniata</taxon>
        <taxon>Vertebrata</taxon>
        <taxon>Euteleostomi</taxon>
        <taxon>Mammalia</taxon>
        <taxon>Eutheria</taxon>
        <taxon>Euarchontoglires</taxon>
        <taxon>Glires</taxon>
        <taxon>Rodentia</taxon>
        <taxon>Hystricomorpha</taxon>
        <taxon>Bathyergidae</taxon>
        <taxon>Heterocephalus</taxon>
    </lineage>
</organism>
<dbReference type="GO" id="GO:0004930">
    <property type="term" value="F:G protein-coupled receptor activity"/>
    <property type="evidence" value="ECO:0007669"/>
    <property type="project" value="UniProtKB-KW"/>
</dbReference>
<evidence type="ECO:0000256" key="11">
    <source>
        <dbReference type="SAM" id="Phobius"/>
    </source>
</evidence>
<evidence type="ECO:0000313" key="14">
    <source>
        <dbReference type="Proteomes" id="UP000006813"/>
    </source>
</evidence>
<dbReference type="GO" id="GO:0005886">
    <property type="term" value="C:plasma membrane"/>
    <property type="evidence" value="ECO:0007669"/>
    <property type="project" value="UniProtKB-SubCell"/>
</dbReference>
<dbReference type="InParanoid" id="G5ANY5"/>
<dbReference type="EMBL" id="JH166244">
    <property type="protein sequence ID" value="EHA98745.1"/>
    <property type="molecule type" value="Genomic_DNA"/>
</dbReference>
<accession>G5ANY5</accession>
<keyword evidence="8 11" id="KW-0472">Membrane</keyword>
<evidence type="ECO:0000256" key="2">
    <source>
        <dbReference type="ARBA" id="ARBA00022475"/>
    </source>
</evidence>
<dbReference type="AlphaFoldDB" id="G5ANY5"/>
<dbReference type="PANTHER" id="PTHR26453">
    <property type="entry name" value="OLFACTORY RECEPTOR"/>
    <property type="match status" value="1"/>
</dbReference>
<evidence type="ECO:0000256" key="5">
    <source>
        <dbReference type="ARBA" id="ARBA00022725"/>
    </source>
</evidence>
<keyword evidence="10" id="KW-0807">Transducer</keyword>
<feature type="transmembrane region" description="Helical" evidence="11">
    <location>
        <begin position="230"/>
        <end position="252"/>
    </location>
</feature>
<evidence type="ECO:0000256" key="4">
    <source>
        <dbReference type="ARBA" id="ARBA00022692"/>
    </source>
</evidence>
<dbReference type="InterPro" id="IPR000276">
    <property type="entry name" value="GPCR_Rhodpsn"/>
</dbReference>
<keyword evidence="3" id="KW-0716">Sensory transduction</keyword>
<dbReference type="InterPro" id="IPR000725">
    <property type="entry name" value="Olfact_rcpt"/>
</dbReference>
<dbReference type="SUPFAM" id="SSF81321">
    <property type="entry name" value="Family A G protein-coupled receptor-like"/>
    <property type="match status" value="3"/>
</dbReference>
<gene>
    <name evidence="13" type="ORF">GW7_17845</name>
</gene>
<feature type="transmembrane region" description="Helical" evidence="11">
    <location>
        <begin position="411"/>
        <end position="432"/>
    </location>
</feature>
<feature type="domain" description="G-protein coupled receptors family 1 profile" evidence="12">
    <location>
        <begin position="314"/>
        <end position="507"/>
    </location>
</feature>
<evidence type="ECO:0000256" key="7">
    <source>
        <dbReference type="ARBA" id="ARBA00023040"/>
    </source>
</evidence>
<dbReference type="Gene3D" id="1.20.1070.10">
    <property type="entry name" value="Rhodopsin 7-helix transmembrane proteins"/>
    <property type="match status" value="3"/>
</dbReference>
<evidence type="ECO:0000256" key="8">
    <source>
        <dbReference type="ARBA" id="ARBA00023136"/>
    </source>
</evidence>
<feature type="transmembrane region" description="Helical" evidence="11">
    <location>
        <begin position="462"/>
        <end position="480"/>
    </location>
</feature>
<evidence type="ECO:0000256" key="1">
    <source>
        <dbReference type="ARBA" id="ARBA00004651"/>
    </source>
</evidence>
<evidence type="ECO:0000256" key="10">
    <source>
        <dbReference type="ARBA" id="ARBA00023224"/>
    </source>
</evidence>
<keyword evidence="5" id="KW-0552">Olfaction</keyword>
<evidence type="ECO:0000256" key="9">
    <source>
        <dbReference type="ARBA" id="ARBA00023170"/>
    </source>
</evidence>
<feature type="transmembrane region" description="Helical" evidence="11">
    <location>
        <begin position="288"/>
        <end position="306"/>
    </location>
</feature>
<dbReference type="FunFam" id="1.20.1070.10:FF:000008">
    <property type="entry name" value="Olfactory receptor"/>
    <property type="match status" value="1"/>
</dbReference>
<dbReference type="PROSITE" id="PS50262">
    <property type="entry name" value="G_PROTEIN_RECEP_F1_2"/>
    <property type="match status" value="2"/>
</dbReference>
<feature type="transmembrane region" description="Helical" evidence="11">
    <location>
        <begin position="109"/>
        <end position="135"/>
    </location>
</feature>
<feature type="transmembrane region" description="Helical" evidence="11">
    <location>
        <begin position="141"/>
        <end position="162"/>
    </location>
</feature>
<comment type="subcellular location">
    <subcellularLocation>
        <location evidence="1">Cell membrane</location>
        <topology evidence="1">Multi-pass membrane protein</topology>
    </subcellularLocation>
</comment>
<sequence>MDNLIIFTQFLLMDVTGSWELQILQGVEIAFLVVMSYDYHMTICSPLHYGLSFTLSLCSQATAGSWTSGLVYCTIHTGDKSYECNMENCKENSIDFFLMSLFPPSSLGLFLFTLTIPTFLLTLFGKLCMVLLILLDSQLPTPMYFLLSQLSLMDLIDFIYICTTVPKMDFSFLFGNKSISFIVCGVQCYIFVTLAGSEGLILMSMPYDHYVVICFPLHYPIPMNRRVCGLMILGSWAMGAVNSWAHTVYVLHIPYCRSMAINHFFCDIPAMVTLACGDAWVYEYTVFVSTNLFLVLPFLGILCSCGKTISLTECAAQIFLYLLFAEVVIALLVVMSYYHYKAICHCLHYGLIITLSLCSQATAGSWASDLFYSAIHTRALFRLPFTKTNEIKQYFCDVPHILRNSSSDVQFSEFVIIALSVCLGSMCFKFKFVSYVNKFSTVLKTHSVENCNKPMSTCTPQLAILLLFPISGLVALLGPIGKKPSLKNLLTAMFYRIVPPFLNPIIYCLHNREINAAL</sequence>
<dbReference type="Proteomes" id="UP000006813">
    <property type="component" value="Unassembled WGS sequence"/>
</dbReference>
<feature type="domain" description="G-protein coupled receptors family 1 profile" evidence="12">
    <location>
        <begin position="125"/>
        <end position="302"/>
    </location>
</feature>
<evidence type="ECO:0000313" key="13">
    <source>
        <dbReference type="EMBL" id="EHA98745.1"/>
    </source>
</evidence>
<evidence type="ECO:0000256" key="6">
    <source>
        <dbReference type="ARBA" id="ARBA00022989"/>
    </source>
</evidence>
<feature type="transmembrane region" description="Helical" evidence="11">
    <location>
        <begin position="318"/>
        <end position="338"/>
    </location>
</feature>
<name>G5ANY5_HETGA</name>
<protein>
    <submittedName>
        <fullName evidence="13">Olfactory receptor 2L5</fullName>
    </submittedName>
</protein>
<dbReference type="GO" id="GO:0004984">
    <property type="term" value="F:olfactory receptor activity"/>
    <property type="evidence" value="ECO:0007669"/>
    <property type="project" value="InterPro"/>
</dbReference>
<reference evidence="13 14" key="1">
    <citation type="journal article" date="2011" name="Nature">
        <title>Genome sequencing reveals insights into physiology and longevity of the naked mole rat.</title>
        <authorList>
            <person name="Kim E.B."/>
            <person name="Fang X."/>
            <person name="Fushan A.A."/>
            <person name="Huang Z."/>
            <person name="Lobanov A.V."/>
            <person name="Han L."/>
            <person name="Marino S.M."/>
            <person name="Sun X."/>
            <person name="Turanov A.A."/>
            <person name="Yang P."/>
            <person name="Yim S.H."/>
            <person name="Zhao X."/>
            <person name="Kasaikina M.V."/>
            <person name="Stoletzki N."/>
            <person name="Peng C."/>
            <person name="Polak P."/>
            <person name="Xiong Z."/>
            <person name="Kiezun A."/>
            <person name="Zhu Y."/>
            <person name="Chen Y."/>
            <person name="Kryukov G.V."/>
            <person name="Zhang Q."/>
            <person name="Peshkin L."/>
            <person name="Yang L."/>
            <person name="Bronson R.T."/>
            <person name="Buffenstein R."/>
            <person name="Wang B."/>
            <person name="Han C."/>
            <person name="Li Q."/>
            <person name="Chen L."/>
            <person name="Zhao W."/>
            <person name="Sunyaev S.R."/>
            <person name="Park T.J."/>
            <person name="Zhang G."/>
            <person name="Wang J."/>
            <person name="Gladyshev V.N."/>
        </authorList>
    </citation>
    <scope>NUCLEOTIDE SEQUENCE [LARGE SCALE GENOMIC DNA]</scope>
</reference>
<keyword evidence="9 13" id="KW-0675">Receptor</keyword>
<feature type="transmembrane region" description="Helical" evidence="11">
    <location>
        <begin position="174"/>
        <end position="196"/>
    </location>
</feature>
<dbReference type="Pfam" id="PF00001">
    <property type="entry name" value="7tm_1"/>
    <property type="match status" value="1"/>
</dbReference>
<keyword evidence="2" id="KW-1003">Cell membrane</keyword>
<dbReference type="PRINTS" id="PR00245">
    <property type="entry name" value="OLFACTORYR"/>
</dbReference>
<evidence type="ECO:0000259" key="12">
    <source>
        <dbReference type="PROSITE" id="PS50262"/>
    </source>
</evidence>
<proteinExistence type="predicted"/>
<evidence type="ECO:0000256" key="3">
    <source>
        <dbReference type="ARBA" id="ARBA00022606"/>
    </source>
</evidence>
<keyword evidence="7" id="KW-0297">G-protein coupled receptor</keyword>
<keyword evidence="4 11" id="KW-0812">Transmembrane</keyword>
<dbReference type="InterPro" id="IPR017452">
    <property type="entry name" value="GPCR_Rhodpsn_7TM"/>
</dbReference>
<keyword evidence="6 11" id="KW-1133">Transmembrane helix</keyword>